<gene>
    <name evidence="1" type="ORF">PHMEG_00032354</name>
</gene>
<comment type="caution">
    <text evidence="1">The sequence shown here is derived from an EMBL/GenBank/DDBJ whole genome shotgun (WGS) entry which is preliminary data.</text>
</comment>
<organism evidence="1 2">
    <name type="scientific">Phytophthora megakarya</name>
    <dbReference type="NCBI Taxonomy" id="4795"/>
    <lineage>
        <taxon>Eukaryota</taxon>
        <taxon>Sar</taxon>
        <taxon>Stramenopiles</taxon>
        <taxon>Oomycota</taxon>
        <taxon>Peronosporomycetes</taxon>
        <taxon>Peronosporales</taxon>
        <taxon>Peronosporaceae</taxon>
        <taxon>Phytophthora</taxon>
    </lineage>
</organism>
<evidence type="ECO:0000313" key="2">
    <source>
        <dbReference type="Proteomes" id="UP000198211"/>
    </source>
</evidence>
<keyword evidence="2" id="KW-1185">Reference proteome</keyword>
<dbReference type="EMBL" id="NBNE01010749">
    <property type="protein sequence ID" value="OWY97179.1"/>
    <property type="molecule type" value="Genomic_DNA"/>
</dbReference>
<dbReference type="AlphaFoldDB" id="A0A225UYC6"/>
<dbReference type="Proteomes" id="UP000198211">
    <property type="component" value="Unassembled WGS sequence"/>
</dbReference>
<dbReference type="Gene3D" id="2.40.70.10">
    <property type="entry name" value="Acid Proteases"/>
    <property type="match status" value="1"/>
</dbReference>
<name>A0A225UYC6_9STRA</name>
<protein>
    <submittedName>
        <fullName evidence="1">Uncharacterized protein</fullName>
    </submittedName>
</protein>
<evidence type="ECO:0000313" key="1">
    <source>
        <dbReference type="EMBL" id="OWY97179.1"/>
    </source>
</evidence>
<dbReference type="InterPro" id="IPR021109">
    <property type="entry name" value="Peptidase_aspartic_dom_sf"/>
</dbReference>
<proteinExistence type="predicted"/>
<sequence length="399" mass="43830">MRCRILVENIAPTVLLGDVKRLVEMTHRDARKDDVLLYQLTVKRVTMQHHFHLRTVLEHGAGGDGQGTEGCAKIPVGSHVDGDNRKVCWRQNGREHSREATSNIEGLIVEQSGMMSECPIATDAEKEAAVTALREKRKSPAERAKHVGEGTDKKVVLVNGILEIPLCSDTGSDRNIISRDYLKELKEQGAKMVTTPLVQTITAKATGRAEEGATLGLILTTAAGPLHLSLVPVVVLEGLENKFVFGRITLKQLGIDIDHSLEQLASGGTDGGVGAGKDDDLPPDEELGFEAEDDDVATAVETLVDNAVQNGFSIEHVEELRDSVLKFPDVFRLHIGNDPAADVELLEVQVVPGVQPFRCKLRKYPERQRAFLREYVQQLVDARLVKGNNESRWLVPRCP</sequence>
<accession>A0A225UYC6</accession>
<reference evidence="2" key="1">
    <citation type="submission" date="2017-03" db="EMBL/GenBank/DDBJ databases">
        <title>Phytopthora megakarya and P. palmivora, two closely related causual agents of cacao black pod achieved similar genome size and gene model numbers by different mechanisms.</title>
        <authorList>
            <person name="Ali S."/>
            <person name="Shao J."/>
            <person name="Larry D.J."/>
            <person name="Kronmiller B."/>
            <person name="Shen D."/>
            <person name="Strem M.D."/>
            <person name="Melnick R.L."/>
            <person name="Guiltinan M.J."/>
            <person name="Tyler B.M."/>
            <person name="Meinhardt L.W."/>
            <person name="Bailey B.A."/>
        </authorList>
    </citation>
    <scope>NUCLEOTIDE SEQUENCE [LARGE SCALE GENOMIC DNA]</scope>
    <source>
        <strain evidence="2">zdho120</strain>
    </source>
</reference>